<feature type="region of interest" description="Disordered" evidence="5">
    <location>
        <begin position="67"/>
        <end position="104"/>
    </location>
</feature>
<evidence type="ECO:0000256" key="4">
    <source>
        <dbReference type="ARBA" id="ARBA00023274"/>
    </source>
</evidence>
<dbReference type="InterPro" id="IPR038716">
    <property type="entry name" value="P1/P2_N_sf"/>
</dbReference>
<comment type="subunit">
    <text evidence="2">P1 and P2 exist as dimers at the large ribosomal subunit.</text>
</comment>
<dbReference type="GO" id="GO:0022625">
    <property type="term" value="C:cytosolic large ribosomal subunit"/>
    <property type="evidence" value="ECO:0007669"/>
    <property type="project" value="TreeGrafter"/>
</dbReference>
<comment type="similarity">
    <text evidence="1">Belongs to the eukaryotic ribosomal protein P1/P2 family.</text>
</comment>
<evidence type="ECO:0000256" key="3">
    <source>
        <dbReference type="ARBA" id="ARBA00022980"/>
    </source>
</evidence>
<dbReference type="GO" id="GO:0030295">
    <property type="term" value="F:protein kinase activator activity"/>
    <property type="evidence" value="ECO:0007669"/>
    <property type="project" value="TreeGrafter"/>
</dbReference>
<organism evidence="6 7">
    <name type="scientific">Arabidopsis arenosa</name>
    <name type="common">Sand rock-cress</name>
    <name type="synonym">Cardaminopsis arenosa</name>
    <dbReference type="NCBI Taxonomy" id="38785"/>
    <lineage>
        <taxon>Eukaryota</taxon>
        <taxon>Viridiplantae</taxon>
        <taxon>Streptophyta</taxon>
        <taxon>Embryophyta</taxon>
        <taxon>Tracheophyta</taxon>
        <taxon>Spermatophyta</taxon>
        <taxon>Magnoliopsida</taxon>
        <taxon>eudicotyledons</taxon>
        <taxon>Gunneridae</taxon>
        <taxon>Pentapetalae</taxon>
        <taxon>rosids</taxon>
        <taxon>malvids</taxon>
        <taxon>Brassicales</taxon>
        <taxon>Brassicaceae</taxon>
        <taxon>Camelineae</taxon>
        <taxon>Arabidopsis</taxon>
    </lineage>
</organism>
<gene>
    <name evidence="6" type="ORF">AARE701A_LOCUS12945</name>
</gene>
<keyword evidence="3" id="KW-0689">Ribosomal protein</keyword>
<evidence type="ECO:0000256" key="2">
    <source>
        <dbReference type="ARBA" id="ARBA00011266"/>
    </source>
</evidence>
<dbReference type="GO" id="GO:0002181">
    <property type="term" value="P:cytoplasmic translation"/>
    <property type="evidence" value="ECO:0007669"/>
    <property type="project" value="TreeGrafter"/>
</dbReference>
<dbReference type="Proteomes" id="UP000682877">
    <property type="component" value="Chromosome 5"/>
</dbReference>
<proteinExistence type="inferred from homology"/>
<accession>A0A8S2AE34</accession>
<reference evidence="6" key="1">
    <citation type="submission" date="2021-01" db="EMBL/GenBank/DDBJ databases">
        <authorList>
            <person name="Bezrukov I."/>
        </authorList>
    </citation>
    <scope>NUCLEOTIDE SEQUENCE</scope>
</reference>
<sequence>MATSELACTYAALVLHNDGIAVTAEKISTLVKTANLNIESYWPSLFAKLFQNKNMDDLIMNAGACGSAGSPMAVSSSSSSFGSATQASPVAEEKKKEDVKEESD</sequence>
<evidence type="ECO:0000313" key="7">
    <source>
        <dbReference type="Proteomes" id="UP000682877"/>
    </source>
</evidence>
<evidence type="ECO:0000256" key="5">
    <source>
        <dbReference type="SAM" id="MobiDB-lite"/>
    </source>
</evidence>
<dbReference type="AlphaFoldDB" id="A0A8S2AE34"/>
<dbReference type="PANTHER" id="PTHR45696:SF10">
    <property type="entry name" value="LARGE RIBOSOMAL SUBUNIT PROTEIN P1"/>
    <property type="match status" value="1"/>
</dbReference>
<dbReference type="GO" id="GO:0003735">
    <property type="term" value="F:structural constituent of ribosome"/>
    <property type="evidence" value="ECO:0007669"/>
    <property type="project" value="TreeGrafter"/>
</dbReference>
<evidence type="ECO:0008006" key="8">
    <source>
        <dbReference type="Google" id="ProtNLM"/>
    </source>
</evidence>
<dbReference type="PANTHER" id="PTHR45696">
    <property type="entry name" value="60S ACIDIC RIBOSOMAL PROTEIN P1"/>
    <property type="match status" value="1"/>
</dbReference>
<dbReference type="GO" id="GO:0043021">
    <property type="term" value="F:ribonucleoprotein complex binding"/>
    <property type="evidence" value="ECO:0007669"/>
    <property type="project" value="TreeGrafter"/>
</dbReference>
<keyword evidence="7" id="KW-1185">Reference proteome</keyword>
<name>A0A8S2AE34_ARAAE</name>
<evidence type="ECO:0000313" key="6">
    <source>
        <dbReference type="EMBL" id="CAE6075607.1"/>
    </source>
</evidence>
<dbReference type="Pfam" id="PF00428">
    <property type="entry name" value="Ribosomal_60s"/>
    <property type="match status" value="1"/>
</dbReference>
<dbReference type="EMBL" id="LR999455">
    <property type="protein sequence ID" value="CAE6075607.1"/>
    <property type="molecule type" value="Genomic_DNA"/>
</dbReference>
<protein>
    <recommendedName>
        <fullName evidence="8">60S acidic ribosomal protein P1</fullName>
    </recommendedName>
</protein>
<evidence type="ECO:0000256" key="1">
    <source>
        <dbReference type="ARBA" id="ARBA00005436"/>
    </source>
</evidence>
<dbReference type="FunFam" id="1.10.10.1410:FF:000001">
    <property type="entry name" value="60S acidic ribosomal protein P1"/>
    <property type="match status" value="1"/>
</dbReference>
<dbReference type="Gene3D" id="1.10.10.1410">
    <property type="match status" value="1"/>
</dbReference>
<dbReference type="CDD" id="cd05831">
    <property type="entry name" value="Ribosomal_P1"/>
    <property type="match status" value="1"/>
</dbReference>
<feature type="compositionally biased region" description="Low complexity" evidence="5">
    <location>
        <begin position="67"/>
        <end position="88"/>
    </location>
</feature>
<keyword evidence="4" id="KW-0687">Ribonucleoprotein</keyword>